<evidence type="ECO:0000313" key="3">
    <source>
        <dbReference type="Proteomes" id="UP001358417"/>
    </source>
</evidence>
<organism evidence="2 3">
    <name type="scientific">Exophiala bonariae</name>
    <dbReference type="NCBI Taxonomy" id="1690606"/>
    <lineage>
        <taxon>Eukaryota</taxon>
        <taxon>Fungi</taxon>
        <taxon>Dikarya</taxon>
        <taxon>Ascomycota</taxon>
        <taxon>Pezizomycotina</taxon>
        <taxon>Eurotiomycetes</taxon>
        <taxon>Chaetothyriomycetidae</taxon>
        <taxon>Chaetothyriales</taxon>
        <taxon>Herpotrichiellaceae</taxon>
        <taxon>Exophiala</taxon>
    </lineage>
</organism>
<sequence>MPSKIYSLVGFQDQKQKLESSSDAFELGKSKPTFASEVSTFGVDTQEGDKLKIFWSRALTCIIAPLFVTGYYVGLYLHWISSYDADGPVPQGPIGGRWAYYIWFAVSALGIGLSKYGLAGVEASMLMEKKWTTDNAMQLMTHCDKTWSGPAGWISMRVKPSKTWILLATLSMAPYFALPLSGFTLQLSTGYPSSASQGSTATVLGQRPDSFLDQKVDDVFTRSLNHWRFASPAVLTSRSAFYLPADNASSLDRSWLQSFPNEWPDDHQVTTFIAPQSRDVVEGEAWGLETSLNCTIVSSLSQFELLSQRNKDATAPRCPPINFNSSDLLPEYEGLPDLCDFDVYILSPIDNEVYYMIDPTLYLFPIGMMEIGVKYDKTAYDETFSDPNPVLLEAALWQNPITMAEKCPPLDHLVSNDLGVSIPDFQKSFALNNVTSLLVGDDADQSPKQLEAIGFQCRSSFRTGTATVNGRSGTYSSFTVQEADPIYSATAVPLPTALPRIFRSEVASALTLLEINSVQAFNEAIDDIGVDFSGIGMGSLNPMSYIASNASWLQNIYRAAEAYYAQPLFCDEDGNVNVTLTSTWQQLQLINSTQFLTSFIRAQKAYALEMTAPTARESQQMAWTGALRTVSPTLIIASGDVPPQIVIALLAFWALGCSILGLTYGLRQRWSETLDGFSMFRFGSDNPHFNAKNGGRGGDGGGTARRYADCPGLKELPGLIGDARPDRSVGYITLVEEWRGVASRDKKYL</sequence>
<evidence type="ECO:0000256" key="1">
    <source>
        <dbReference type="SAM" id="Phobius"/>
    </source>
</evidence>
<comment type="caution">
    <text evidence="2">The sequence shown here is derived from an EMBL/GenBank/DDBJ whole genome shotgun (WGS) entry which is preliminary data.</text>
</comment>
<keyword evidence="3" id="KW-1185">Reference proteome</keyword>
<dbReference type="GeneID" id="89980845"/>
<evidence type="ECO:0000313" key="2">
    <source>
        <dbReference type="EMBL" id="KAK5056150.1"/>
    </source>
</evidence>
<protein>
    <submittedName>
        <fullName evidence="2">Uncharacterized protein</fullName>
    </submittedName>
</protein>
<name>A0AAV9NFS8_9EURO</name>
<feature type="transmembrane region" description="Helical" evidence="1">
    <location>
        <begin position="58"/>
        <end position="80"/>
    </location>
</feature>
<proteinExistence type="predicted"/>
<dbReference type="AlphaFoldDB" id="A0AAV9NFS8"/>
<feature type="transmembrane region" description="Helical" evidence="1">
    <location>
        <begin position="100"/>
        <end position="121"/>
    </location>
</feature>
<accession>A0AAV9NFS8</accession>
<keyword evidence="1" id="KW-1133">Transmembrane helix</keyword>
<feature type="transmembrane region" description="Helical" evidence="1">
    <location>
        <begin position="645"/>
        <end position="666"/>
    </location>
</feature>
<keyword evidence="1" id="KW-0812">Transmembrane</keyword>
<dbReference type="RefSeq" id="XP_064708120.1">
    <property type="nucleotide sequence ID" value="XM_064856220.1"/>
</dbReference>
<reference evidence="2 3" key="1">
    <citation type="submission" date="2023-08" db="EMBL/GenBank/DDBJ databases">
        <title>Black Yeasts Isolated from many extreme environments.</title>
        <authorList>
            <person name="Coleine C."/>
            <person name="Stajich J.E."/>
            <person name="Selbmann L."/>
        </authorList>
    </citation>
    <scope>NUCLEOTIDE SEQUENCE [LARGE SCALE GENOMIC DNA]</scope>
    <source>
        <strain evidence="2 3">CCFEE 5792</strain>
    </source>
</reference>
<gene>
    <name evidence="2" type="ORF">LTR84_012703</name>
</gene>
<dbReference type="EMBL" id="JAVRRD010000008">
    <property type="protein sequence ID" value="KAK5056150.1"/>
    <property type="molecule type" value="Genomic_DNA"/>
</dbReference>
<dbReference type="Proteomes" id="UP001358417">
    <property type="component" value="Unassembled WGS sequence"/>
</dbReference>
<keyword evidence="1" id="KW-0472">Membrane</keyword>
<feature type="transmembrane region" description="Helical" evidence="1">
    <location>
        <begin position="164"/>
        <end position="185"/>
    </location>
</feature>